<feature type="transmembrane region" description="Helical" evidence="1">
    <location>
        <begin position="793"/>
        <end position="817"/>
    </location>
</feature>
<dbReference type="AlphaFoldDB" id="V6TT64"/>
<dbReference type="EMBL" id="AHHH01000110">
    <property type="protein sequence ID" value="ESU41774.1"/>
    <property type="molecule type" value="Genomic_DNA"/>
</dbReference>
<evidence type="ECO:0000313" key="4">
    <source>
        <dbReference type="Proteomes" id="UP000018040"/>
    </source>
</evidence>
<sequence>MVTSAFYVLFCICAFAEYIAQDFSASVTANTATKTSLAFKNPLKNVVPLHNSISIASASPASITILITDSNDSSVYTKTVEGTTIFEYGIYLEQTSTYNLQLTSNITGTLRVLVEPLYQEYLGAVNVRQKERVVYIKEFLTLESAIILLTRIPPGVTVHYTVCNGMPSNPVLTSSVCSSSAKVIADDGQAMFFFHAKTVFPLGERVGSNIWFYTFEFDLPSSLTTDAAGSIIFFSLRRLDVDTVTNITYPLQLNGRFVSISAFDSVSVVYKEGTLVTPTLLLDVSLPSEFIVTSICVSSVSPFDNCAPVEGGSASAKLSMPLTDFKPNTLYYLAVFCMLTHDQHESTVGITSVKLTMATEIESTPVESAHSNVYKMLWYDNTVYDSLFSPSRQVHLKFTIPKTGSPFEGADVYIDYHPADPAERDLNSLCRYSTRITSVDAQTIYYYDILHNMHVYKAVPGTYYLILHPQLMCLNTGEMSVLEATVFIKRFSTEEASNETQLIERHQITTGLLFSPAVGHADRPVDSPRPYLYSSSLPSSVAEELTLLYNREYVDDNVICLELALGSPVDLLIFETTRYTTFVTNQSAYIVPLSAESNCFNISRSTTNMLSDSALSTVLKLKVHSANKPSVTTGDVILFCIYSLPAVIKEYVIIPSNPAFSVVFPDRYRMVLSFRPLSSLVSTVKIRYNIFLIPVGKDTINAVSTTFCGALTAIKYASDPAWRHPVFTVTSGVDNQDYIIADIPLSQFPARTDPFSQVYHVFIIAEDVLAGTSNLYISSKIRYSKIKLTKLTILQLGICCCIIILSVAGIAVTAAFCKRALNIRYRQKRILV</sequence>
<dbReference type="VEuPathDB" id="GiardiaDB:GL50803_008195"/>
<keyword evidence="1" id="KW-0472">Membrane</keyword>
<accession>V6TT64</accession>
<dbReference type="VEuPathDB" id="GiardiaDB:QR46_3607"/>
<name>V6TT64_GIAIN</name>
<evidence type="ECO:0000256" key="2">
    <source>
        <dbReference type="SAM" id="SignalP"/>
    </source>
</evidence>
<comment type="caution">
    <text evidence="3">The sequence shown here is derived from an EMBL/GenBank/DDBJ whole genome shotgun (WGS) entry which is preliminary data.</text>
</comment>
<evidence type="ECO:0000313" key="3">
    <source>
        <dbReference type="EMBL" id="ESU41774.1"/>
    </source>
</evidence>
<keyword evidence="1" id="KW-0812">Transmembrane</keyword>
<dbReference type="OrthoDB" id="10253792at2759"/>
<proteinExistence type="predicted"/>
<protein>
    <submittedName>
        <fullName evidence="3">Uncharacterized protein</fullName>
    </submittedName>
</protein>
<reference evidence="4" key="1">
    <citation type="submission" date="2012-02" db="EMBL/GenBank/DDBJ databases">
        <title>Genome sequencing of Giardia lamblia Genotypes A2 and B isolates (DH and GS) and comparative analysis with the genomes of Genotypes A1 and E (WB and Pig).</title>
        <authorList>
            <person name="Adam R."/>
            <person name="Dahlstrom E."/>
            <person name="Martens C."/>
            <person name="Bruno D."/>
            <person name="Barbian K."/>
            <person name="Porcella S.F."/>
            <person name="Nash T."/>
        </authorList>
    </citation>
    <scope>NUCLEOTIDE SEQUENCE</scope>
    <source>
        <strain evidence="4">GS</strain>
    </source>
</reference>
<evidence type="ECO:0000256" key="1">
    <source>
        <dbReference type="SAM" id="Phobius"/>
    </source>
</evidence>
<gene>
    <name evidence="3" type="ORF">GSB_153077</name>
</gene>
<dbReference type="Proteomes" id="UP000018040">
    <property type="component" value="Unassembled WGS sequence"/>
</dbReference>
<dbReference type="VEuPathDB" id="GiardiaDB:DHA2_152494"/>
<feature type="signal peptide" evidence="2">
    <location>
        <begin position="1"/>
        <end position="16"/>
    </location>
</feature>
<reference evidence="3 4" key="2">
    <citation type="journal article" date="2013" name="Genome Biol. Evol.">
        <title>Genome sequencing of Giardia lamblia genotypes A2 and B isolates (DH and GS) and comparative analysis with the genomes of genotypes A1 and E (WB and Pig).</title>
        <authorList>
            <person name="Adam R.D."/>
            <person name="Dahlstrom E.W."/>
            <person name="Martens C.A."/>
            <person name="Bruno D.P."/>
            <person name="Barbian K.D."/>
            <person name="Ricklefs S.M."/>
            <person name="Hernandez M.M."/>
            <person name="Narla N.P."/>
            <person name="Patel R.B."/>
            <person name="Porcella S.F."/>
            <person name="Nash T.E."/>
        </authorList>
    </citation>
    <scope>NUCLEOTIDE SEQUENCE [LARGE SCALE GENOMIC DNA]</scope>
    <source>
        <strain evidence="3 4">GS</strain>
    </source>
</reference>
<organism evidence="3 4">
    <name type="scientific">Giardia intestinalis</name>
    <name type="common">Giardia lamblia</name>
    <dbReference type="NCBI Taxonomy" id="5741"/>
    <lineage>
        <taxon>Eukaryota</taxon>
        <taxon>Metamonada</taxon>
        <taxon>Diplomonadida</taxon>
        <taxon>Hexamitidae</taxon>
        <taxon>Giardiinae</taxon>
        <taxon>Giardia</taxon>
    </lineage>
</organism>
<keyword evidence="2" id="KW-0732">Signal</keyword>
<keyword evidence="1" id="KW-1133">Transmembrane helix</keyword>
<dbReference type="VEuPathDB" id="GiardiaDB:GL50581_1957"/>
<feature type="chain" id="PRO_5004753648" evidence="2">
    <location>
        <begin position="17"/>
        <end position="832"/>
    </location>
</feature>